<evidence type="ECO:0000313" key="1">
    <source>
        <dbReference type="EMBL" id="MPC46071.1"/>
    </source>
</evidence>
<organism evidence="1 2">
    <name type="scientific">Portunus trituberculatus</name>
    <name type="common">Swimming crab</name>
    <name type="synonym">Neptunus trituberculatus</name>
    <dbReference type="NCBI Taxonomy" id="210409"/>
    <lineage>
        <taxon>Eukaryota</taxon>
        <taxon>Metazoa</taxon>
        <taxon>Ecdysozoa</taxon>
        <taxon>Arthropoda</taxon>
        <taxon>Crustacea</taxon>
        <taxon>Multicrustacea</taxon>
        <taxon>Malacostraca</taxon>
        <taxon>Eumalacostraca</taxon>
        <taxon>Eucarida</taxon>
        <taxon>Decapoda</taxon>
        <taxon>Pleocyemata</taxon>
        <taxon>Brachyura</taxon>
        <taxon>Eubrachyura</taxon>
        <taxon>Portunoidea</taxon>
        <taxon>Portunidae</taxon>
        <taxon>Portuninae</taxon>
        <taxon>Portunus</taxon>
    </lineage>
</organism>
<dbReference type="EMBL" id="VSRR010007029">
    <property type="protein sequence ID" value="MPC46071.1"/>
    <property type="molecule type" value="Genomic_DNA"/>
</dbReference>
<accession>A0A5B7FFM7</accession>
<gene>
    <name evidence="1" type="ORF">E2C01_039780</name>
</gene>
<comment type="caution">
    <text evidence="1">The sequence shown here is derived from an EMBL/GenBank/DDBJ whole genome shotgun (WGS) entry which is preliminary data.</text>
</comment>
<sequence length="189" mass="19730">MVLLWCESQSISLCPVFIPGCRNVIADVLSRVCRFREDPTSQNLQESLPGVGVSSGRSVCHGTDSSSAPVCISSSGSESLVTGCVLFSMRQSGFARLSTVRYHLPCSSEGSRVAGCAYDTSCSSLASCILVSPVAGPAHGQSPGSSHVAVSPSTTSPSPLLQFSGVVRFSRVATLQRLFRVQGSSHKAC</sequence>
<evidence type="ECO:0000313" key="2">
    <source>
        <dbReference type="Proteomes" id="UP000324222"/>
    </source>
</evidence>
<protein>
    <submittedName>
        <fullName evidence="1">Uncharacterized protein</fullName>
    </submittedName>
</protein>
<dbReference type="Proteomes" id="UP000324222">
    <property type="component" value="Unassembled WGS sequence"/>
</dbReference>
<keyword evidence="2" id="KW-1185">Reference proteome</keyword>
<reference evidence="1 2" key="1">
    <citation type="submission" date="2019-05" db="EMBL/GenBank/DDBJ databases">
        <title>Another draft genome of Portunus trituberculatus and its Hox gene families provides insights of decapod evolution.</title>
        <authorList>
            <person name="Jeong J.-H."/>
            <person name="Song I."/>
            <person name="Kim S."/>
            <person name="Choi T."/>
            <person name="Kim D."/>
            <person name="Ryu S."/>
            <person name="Kim W."/>
        </authorList>
    </citation>
    <scope>NUCLEOTIDE SEQUENCE [LARGE SCALE GENOMIC DNA]</scope>
    <source>
        <tissue evidence="1">Muscle</tissue>
    </source>
</reference>
<name>A0A5B7FFM7_PORTR</name>
<dbReference type="AlphaFoldDB" id="A0A5B7FFM7"/>
<proteinExistence type="predicted"/>